<protein>
    <submittedName>
        <fullName evidence="7">Squalene--hopene cyclase</fullName>
        <ecNumber evidence="7">5.4.99.17</ecNumber>
    </submittedName>
</protein>
<dbReference type="SUPFAM" id="SSF48239">
    <property type="entry name" value="Terpenoid cyclases/Protein prenyltransferases"/>
    <property type="match status" value="2"/>
</dbReference>
<keyword evidence="4 7" id="KW-0413">Isomerase</keyword>
<reference evidence="7 8" key="1">
    <citation type="submission" date="2023-11" db="EMBL/GenBank/DDBJ databases">
        <authorList>
            <person name="Ouyang M.-Y."/>
        </authorList>
    </citation>
    <scope>NUCLEOTIDE SEQUENCE [LARGE SCALE GENOMIC DNA]</scope>
    <source>
        <strain evidence="7 8">OY6</strain>
    </source>
</reference>
<comment type="caution">
    <text evidence="7">The sequence shown here is derived from an EMBL/GenBank/DDBJ whole genome shotgun (WGS) entry which is preliminary data.</text>
</comment>
<dbReference type="InterPro" id="IPR008930">
    <property type="entry name" value="Terpenoid_cyclase/PrenylTrfase"/>
</dbReference>
<proteinExistence type="inferred from homology"/>
<dbReference type="NCBIfam" id="TIGR01787">
    <property type="entry name" value="squalene_cyclas"/>
    <property type="match status" value="1"/>
</dbReference>
<evidence type="ECO:0000256" key="3">
    <source>
        <dbReference type="ARBA" id="ARBA00022737"/>
    </source>
</evidence>
<dbReference type="Proteomes" id="UP001284537">
    <property type="component" value="Unassembled WGS sequence"/>
</dbReference>
<keyword evidence="8" id="KW-1185">Reference proteome</keyword>
<organism evidence="7 8">
    <name type="scientific">Methylomonas defluvii</name>
    <dbReference type="NCBI Taxonomy" id="3045149"/>
    <lineage>
        <taxon>Bacteria</taxon>
        <taxon>Pseudomonadati</taxon>
        <taxon>Pseudomonadota</taxon>
        <taxon>Gammaproteobacteria</taxon>
        <taxon>Methylococcales</taxon>
        <taxon>Methylococcaceae</taxon>
        <taxon>Methylomonas</taxon>
    </lineage>
</organism>
<evidence type="ECO:0000259" key="6">
    <source>
        <dbReference type="Pfam" id="PF13249"/>
    </source>
</evidence>
<evidence type="ECO:0000256" key="4">
    <source>
        <dbReference type="ARBA" id="ARBA00023235"/>
    </source>
</evidence>
<dbReference type="InterPro" id="IPR006400">
    <property type="entry name" value="Hopene-cyclase"/>
</dbReference>
<dbReference type="NCBIfam" id="TIGR01507">
    <property type="entry name" value="hopene_cyclase"/>
    <property type="match status" value="1"/>
</dbReference>
<dbReference type="PANTHER" id="PTHR11764:SF20">
    <property type="entry name" value="LANOSTEROL SYNTHASE"/>
    <property type="match status" value="1"/>
</dbReference>
<accession>A0ABU4UDB1</accession>
<dbReference type="SFLD" id="SFLDG01016">
    <property type="entry name" value="Prenyltransferase_Like_2"/>
    <property type="match status" value="1"/>
</dbReference>
<gene>
    <name evidence="7" type="primary">shc</name>
    <name evidence="7" type="ORF">QLH52_08995</name>
</gene>
<dbReference type="CDD" id="cd02892">
    <property type="entry name" value="SQCY_1"/>
    <property type="match status" value="1"/>
</dbReference>
<comment type="pathway">
    <text evidence="1">Secondary metabolite biosynthesis; hopanoid biosynthesis.</text>
</comment>
<dbReference type="InterPro" id="IPR018333">
    <property type="entry name" value="Squalene_cyclase"/>
</dbReference>
<evidence type="ECO:0000259" key="5">
    <source>
        <dbReference type="Pfam" id="PF13243"/>
    </source>
</evidence>
<dbReference type="InterPro" id="IPR032697">
    <property type="entry name" value="SQ_cyclase_N"/>
</dbReference>
<name>A0ABU4UDB1_9GAMM</name>
<dbReference type="EMBL" id="JAXARY010000006">
    <property type="protein sequence ID" value="MDX8127416.1"/>
    <property type="molecule type" value="Genomic_DNA"/>
</dbReference>
<evidence type="ECO:0000256" key="1">
    <source>
        <dbReference type="ARBA" id="ARBA00004999"/>
    </source>
</evidence>
<keyword evidence="3" id="KW-0677">Repeat</keyword>
<dbReference type="Pfam" id="PF13243">
    <property type="entry name" value="SQHop_cyclase_C"/>
    <property type="match status" value="1"/>
</dbReference>
<dbReference type="Pfam" id="PF13249">
    <property type="entry name" value="SQHop_cyclase_N"/>
    <property type="match status" value="1"/>
</dbReference>
<feature type="domain" description="Squalene cyclase C-terminal" evidence="5">
    <location>
        <begin position="327"/>
        <end position="647"/>
    </location>
</feature>
<evidence type="ECO:0000256" key="2">
    <source>
        <dbReference type="ARBA" id="ARBA00009755"/>
    </source>
</evidence>
<evidence type="ECO:0000313" key="8">
    <source>
        <dbReference type="Proteomes" id="UP001284537"/>
    </source>
</evidence>
<dbReference type="Gene3D" id="1.50.10.20">
    <property type="match status" value="2"/>
</dbReference>
<dbReference type="InterPro" id="IPR032696">
    <property type="entry name" value="SQ_cyclase_C"/>
</dbReference>
<comment type="similarity">
    <text evidence="2">Belongs to the terpene cyclase/mutase family.</text>
</comment>
<dbReference type="EC" id="5.4.99.17" evidence="7"/>
<dbReference type="GO" id="GO:0051007">
    <property type="term" value="F:squalene-hopene cyclase activity"/>
    <property type="evidence" value="ECO:0007669"/>
    <property type="project" value="UniProtKB-EC"/>
</dbReference>
<sequence length="652" mass="73544">MFTEAHIDTSSQDISNANTGKTAGLGLLHAAIERAQAKLLSLQSPEGYWVFELEADCTIPSEYIMMMHYLDDIDEELQRKMAVYLRSRQAEDGSYPLFTGGPGDISGSVKAYYALKMAGDAIDAPHMVKLRDWILSQGGAARANVFTRIALAIFEQLPWRGVPYIPVEIMLLPSWFPFHLDKVSYWSRTVMVPLFIMCTLKAKAKNPHKVNVLELFVVHPDEEKHYFPERTLLNKFFLGLDKLGRVTEPLIPQRMREHAIQKAVDWFTERLNGEDGLGGIFPAMVNAYQAMLLLGFPADHPNVVIARQSIDKLLVIKDDYAYCQPCLSPVWDTALAALALQESDKTANAPQLSKAYEWLKSVQLSDEPGDWRVRRPNLAGGGWAFQFANPHYPDVDDTAVVGFAMADSNLPELDESIHRATRWIVGMQSQNGGYGAFDVDNTYYYLNEIPFADHGALLDPPTVDVSARCAMLMARVAKDHDEYLPALKRTIEYIRGDQEADGSWFGRWGTNYIYGTWSALLGLEQTDVPKSDPMYTKAAAWLKSVQREDGGWGEDNLSYHDDKKFRGRYHFSTAFQTAWAVLGLIAAGEVHSQEVKAGIDFLLRSQQADGVWNDPCFTAPGFPKVFYLKYHGYDKFFPLWALARYRNELAKQ</sequence>
<evidence type="ECO:0000313" key="7">
    <source>
        <dbReference type="EMBL" id="MDX8127416.1"/>
    </source>
</evidence>
<dbReference type="PANTHER" id="PTHR11764">
    <property type="entry name" value="TERPENE CYCLASE/MUTASE FAMILY MEMBER"/>
    <property type="match status" value="1"/>
</dbReference>
<feature type="domain" description="Squalene cyclase N-terminal" evidence="6">
    <location>
        <begin position="32"/>
        <end position="318"/>
    </location>
</feature>
<dbReference type="RefSeq" id="WP_319961294.1">
    <property type="nucleotide sequence ID" value="NZ_JAXARY010000006.1"/>
</dbReference>